<dbReference type="Gene3D" id="2.130.10.10">
    <property type="entry name" value="YVTN repeat-like/Quinoprotein amine dehydrogenase"/>
    <property type="match status" value="2"/>
</dbReference>
<dbReference type="SUPFAM" id="SSF50978">
    <property type="entry name" value="WD40 repeat-like"/>
    <property type="match status" value="1"/>
</dbReference>
<dbReference type="GeneID" id="106817486"/>
<dbReference type="SMART" id="SM00320">
    <property type="entry name" value="WD40"/>
    <property type="match status" value="4"/>
</dbReference>
<evidence type="ECO:0000313" key="5">
    <source>
        <dbReference type="RefSeq" id="XP_014677640.1"/>
    </source>
</evidence>
<feature type="repeat" description="WD" evidence="3">
    <location>
        <begin position="53"/>
        <end position="94"/>
    </location>
</feature>
<gene>
    <name evidence="5" type="primary">LOC106817486</name>
</gene>
<dbReference type="Proteomes" id="UP000695022">
    <property type="component" value="Unplaced"/>
</dbReference>
<proteinExistence type="predicted"/>
<keyword evidence="4" id="KW-1185">Reference proteome</keyword>
<dbReference type="PROSITE" id="PS50082">
    <property type="entry name" value="WD_REPEATS_2"/>
    <property type="match status" value="3"/>
</dbReference>
<feature type="repeat" description="WD" evidence="3">
    <location>
        <begin position="138"/>
        <end position="170"/>
    </location>
</feature>
<dbReference type="PANTHER" id="PTHR19879:SF9">
    <property type="entry name" value="TRANSCRIPTION INITIATION FACTOR TFIID SUBUNIT 5"/>
    <property type="match status" value="1"/>
</dbReference>
<dbReference type="InterPro" id="IPR001680">
    <property type="entry name" value="WD40_rpt"/>
</dbReference>
<keyword evidence="1 3" id="KW-0853">WD repeat</keyword>
<feature type="repeat" description="WD" evidence="3">
    <location>
        <begin position="108"/>
        <end position="137"/>
    </location>
</feature>
<protein>
    <submittedName>
        <fullName evidence="5">WD repeat, SAM and U-box domain-containing protein 1-like</fullName>
    </submittedName>
</protein>
<evidence type="ECO:0000256" key="3">
    <source>
        <dbReference type="PROSITE-ProRule" id="PRU00221"/>
    </source>
</evidence>
<dbReference type="InterPro" id="IPR015943">
    <property type="entry name" value="WD40/YVTN_repeat-like_dom_sf"/>
</dbReference>
<evidence type="ECO:0000256" key="1">
    <source>
        <dbReference type="ARBA" id="ARBA00022574"/>
    </source>
</evidence>
<dbReference type="InterPro" id="IPR020472">
    <property type="entry name" value="WD40_PAC1"/>
</dbReference>
<dbReference type="PRINTS" id="PR00320">
    <property type="entry name" value="GPROTEINBRPT"/>
</dbReference>
<dbReference type="RefSeq" id="XP_014677640.1">
    <property type="nucleotide sequence ID" value="XM_014822154.1"/>
</dbReference>
<organism evidence="4 5">
    <name type="scientific">Priapulus caudatus</name>
    <name type="common">Priapulid worm</name>
    <dbReference type="NCBI Taxonomy" id="37621"/>
    <lineage>
        <taxon>Eukaryota</taxon>
        <taxon>Metazoa</taxon>
        <taxon>Ecdysozoa</taxon>
        <taxon>Scalidophora</taxon>
        <taxon>Priapulida</taxon>
        <taxon>Priapulimorpha</taxon>
        <taxon>Priapulimorphida</taxon>
        <taxon>Priapulidae</taxon>
        <taxon>Priapulus</taxon>
    </lineage>
</organism>
<evidence type="ECO:0000313" key="4">
    <source>
        <dbReference type="Proteomes" id="UP000695022"/>
    </source>
</evidence>
<keyword evidence="2" id="KW-0677">Repeat</keyword>
<dbReference type="InterPro" id="IPR036322">
    <property type="entry name" value="WD40_repeat_dom_sf"/>
</dbReference>
<reference evidence="5" key="1">
    <citation type="submission" date="2025-08" db="UniProtKB">
        <authorList>
            <consortium name="RefSeq"/>
        </authorList>
    </citation>
    <scope>IDENTIFICATION</scope>
</reference>
<name>A0ABM1EZL9_PRICU</name>
<evidence type="ECO:0000256" key="2">
    <source>
        <dbReference type="ARBA" id="ARBA00022737"/>
    </source>
</evidence>
<dbReference type="Pfam" id="PF00400">
    <property type="entry name" value="WD40"/>
    <property type="match status" value="4"/>
</dbReference>
<dbReference type="PANTHER" id="PTHR19879">
    <property type="entry name" value="TRANSCRIPTION INITIATION FACTOR TFIID"/>
    <property type="match status" value="1"/>
</dbReference>
<dbReference type="PROSITE" id="PS50294">
    <property type="entry name" value="WD_REPEATS_REGION"/>
    <property type="match status" value="3"/>
</dbReference>
<dbReference type="PROSITE" id="PS00678">
    <property type="entry name" value="WD_REPEATS_1"/>
    <property type="match status" value="1"/>
</dbReference>
<dbReference type="InterPro" id="IPR019775">
    <property type="entry name" value="WD40_repeat_CS"/>
</dbReference>
<accession>A0ABM1EZL9</accession>
<sequence length="224" mass="23970">MHLTASIIATITVHMGDVNGVAFSGDKLATGSGDKKVRLFSMDTWKERAISPLQGHTYYVNCVAFSPFGAQLASCSTDGKCILWDPRSGTKIAILEHPSKNGLRVCTFSPNGATLATAGDDETIALWDTSTRTITRSLVGHEAWVTTCDFTPDSTYLISGSTGGELRLWDARYGHGKCLVLVKVAHDLGVTSSQFSSRHGVQGSTVQGSVAGEFLWQPAARITM</sequence>